<dbReference type="Proteomes" id="UP001353858">
    <property type="component" value="Unassembled WGS sequence"/>
</dbReference>
<feature type="domain" description="Myb/SANT-like DNA-binding" evidence="2">
    <location>
        <begin position="8"/>
        <end position="57"/>
    </location>
</feature>
<reference evidence="4" key="1">
    <citation type="submission" date="2023-01" db="EMBL/GenBank/DDBJ databases">
        <title>Key to firefly adult light organ development and bioluminescence: homeobox transcription factors regulate luciferase expression and transportation to peroxisome.</title>
        <authorList>
            <person name="Fu X."/>
        </authorList>
    </citation>
    <scope>NUCLEOTIDE SEQUENCE [LARGE SCALE GENOMIC DNA]</scope>
</reference>
<keyword evidence="4" id="KW-1185">Reference proteome</keyword>
<evidence type="ECO:0000313" key="3">
    <source>
        <dbReference type="EMBL" id="KAK4880946.1"/>
    </source>
</evidence>
<dbReference type="EMBL" id="JARPUR010000002">
    <property type="protein sequence ID" value="KAK4880946.1"/>
    <property type="molecule type" value="Genomic_DNA"/>
</dbReference>
<evidence type="ECO:0000256" key="1">
    <source>
        <dbReference type="SAM" id="MobiDB-lite"/>
    </source>
</evidence>
<protein>
    <recommendedName>
        <fullName evidence="2">Myb/SANT-like DNA-binding domain-containing protein</fullName>
    </recommendedName>
</protein>
<dbReference type="AlphaFoldDB" id="A0AAN7PE81"/>
<evidence type="ECO:0000313" key="4">
    <source>
        <dbReference type="Proteomes" id="UP001353858"/>
    </source>
</evidence>
<feature type="region of interest" description="Disordered" evidence="1">
    <location>
        <begin position="75"/>
        <end position="102"/>
    </location>
</feature>
<gene>
    <name evidence="3" type="ORF">RN001_004265</name>
</gene>
<sequence length="119" mass="13893">MLECYFKKIKDAGHKIPAVKCSTKFQCLKRTYKSVSDHNKKSGNNRKHWEYYEIMHKVFGTKPWMEPLVTAGSSVGIGHSKTKKNTKLEMSQRSHQNKDDEQLRKLLQIITNSDRKPKN</sequence>
<evidence type="ECO:0000259" key="2">
    <source>
        <dbReference type="Pfam" id="PF13837"/>
    </source>
</evidence>
<name>A0AAN7PE81_9COLE</name>
<organism evidence="3 4">
    <name type="scientific">Aquatica leii</name>
    <dbReference type="NCBI Taxonomy" id="1421715"/>
    <lineage>
        <taxon>Eukaryota</taxon>
        <taxon>Metazoa</taxon>
        <taxon>Ecdysozoa</taxon>
        <taxon>Arthropoda</taxon>
        <taxon>Hexapoda</taxon>
        <taxon>Insecta</taxon>
        <taxon>Pterygota</taxon>
        <taxon>Neoptera</taxon>
        <taxon>Endopterygota</taxon>
        <taxon>Coleoptera</taxon>
        <taxon>Polyphaga</taxon>
        <taxon>Elateriformia</taxon>
        <taxon>Elateroidea</taxon>
        <taxon>Lampyridae</taxon>
        <taxon>Luciolinae</taxon>
        <taxon>Aquatica</taxon>
    </lineage>
</organism>
<accession>A0AAN7PE81</accession>
<proteinExistence type="predicted"/>
<comment type="caution">
    <text evidence="3">The sequence shown here is derived from an EMBL/GenBank/DDBJ whole genome shotgun (WGS) entry which is preliminary data.</text>
</comment>
<dbReference type="Pfam" id="PF13837">
    <property type="entry name" value="Myb_DNA-bind_4"/>
    <property type="match status" value="1"/>
</dbReference>
<dbReference type="InterPro" id="IPR044822">
    <property type="entry name" value="Myb_DNA-bind_4"/>
</dbReference>
<feature type="compositionally biased region" description="Basic and acidic residues" evidence="1">
    <location>
        <begin position="86"/>
        <end position="102"/>
    </location>
</feature>